<dbReference type="Proteomes" id="UP000076077">
    <property type="component" value="Chromosome"/>
</dbReference>
<reference evidence="4" key="5">
    <citation type="submission" date="2016-03" db="EMBL/GenBank/DDBJ databases">
        <authorList>
            <person name="Lee Y.-S."/>
            <person name="Choi Y.-L."/>
        </authorList>
    </citation>
    <scope>NUCLEOTIDE SEQUENCE [LARGE SCALE GENOMIC DNA]</scope>
    <source>
        <strain evidence="4">DAU221</strain>
    </source>
</reference>
<dbReference type="AlphaFoldDB" id="F1SWD1"/>
<gene>
    <name evidence="1" type="ORF">A3224_10275</name>
    <name evidence="3" type="ORF">OQJ68_14245</name>
</gene>
<evidence type="ECO:0000313" key="3">
    <source>
        <dbReference type="EMBL" id="MCX2802950.1"/>
    </source>
</evidence>
<dbReference type="GeneID" id="76608437"/>
<dbReference type="Proteomes" id="UP001209730">
    <property type="component" value="Unassembled WGS sequence"/>
</dbReference>
<organism evidence="2">
    <name type="scientific">Microbulbifer thermotolerans</name>
    <dbReference type="NCBI Taxonomy" id="252514"/>
    <lineage>
        <taxon>Bacteria</taxon>
        <taxon>Pseudomonadati</taxon>
        <taxon>Pseudomonadota</taxon>
        <taxon>Gammaproteobacteria</taxon>
        <taxon>Cellvibrionales</taxon>
        <taxon>Microbulbiferaceae</taxon>
        <taxon>Microbulbifer</taxon>
    </lineage>
</organism>
<proteinExistence type="predicted"/>
<dbReference type="KEGG" id="mthd:A3224_10275"/>
<dbReference type="RefSeq" id="WP_067154101.1">
    <property type="nucleotide sequence ID" value="NZ_CP014864.1"/>
</dbReference>
<dbReference type="OrthoDB" id="8888710at2"/>
<evidence type="ECO:0000313" key="4">
    <source>
        <dbReference type="Proteomes" id="UP000076077"/>
    </source>
</evidence>
<reference evidence="2" key="2">
    <citation type="journal article" date="2004" name="Biosci. Biotechnol. Biochem.">
        <title>Enzymatic properties and nucleotide and amino acid sequences of a thermostable beta-agarase from the novel marine isolate, JAMB-A94.</title>
        <authorList>
            <person name="Ohta Y."/>
            <person name="Nogi Y."/>
            <person name="Miyazaki M."/>
            <person name="Li Z."/>
            <person name="Hatada Y."/>
            <person name="Ito S."/>
            <person name="Horikoshi K."/>
        </authorList>
    </citation>
    <scope>NUCLEOTIDE SEQUENCE</scope>
    <source>
        <strain evidence="2">JAMB-A94</strain>
    </source>
</reference>
<dbReference type="EMBL" id="CP014864">
    <property type="protein sequence ID" value="AMX02908.1"/>
    <property type="molecule type" value="Genomic_DNA"/>
</dbReference>
<reference evidence="1" key="4">
    <citation type="submission" date="2016-03" db="EMBL/GenBank/DDBJ databases">
        <authorList>
            <person name="Ploux O."/>
        </authorList>
    </citation>
    <scope>NUCLEOTIDE SEQUENCE [LARGE SCALE GENOMIC DNA]</scope>
    <source>
        <strain evidence="1">DAU221</strain>
    </source>
</reference>
<reference evidence="2" key="3">
    <citation type="journal article" date="2011" name="Mar. Biotechnol.">
        <title>Hyper-production and Characterization of the iota-Carrageenase Useful for iota-Carrageenan Oligosaccharide Production from a Deep-sea Bacterium, Microbulbifer thermotolerans JAMB-A94T, and Insight into the Unusual Catalytic Mechanism.</title>
        <authorList>
            <person name="Hatada Y."/>
            <person name="Mizuno M."/>
            <person name="Li Z."/>
            <person name="Ohta Y."/>
        </authorList>
    </citation>
    <scope>NUCLEOTIDE SEQUENCE</scope>
    <source>
        <strain evidence="2">JAMB-A94</strain>
    </source>
</reference>
<dbReference type="STRING" id="252514.A3224_10275"/>
<reference evidence="2" key="1">
    <citation type="journal article" date="2004" name="Appl. Microbiol. Biotechnol.">
        <title>Cloning, expression, and characterization of a glycoside hydrolase family 86 beta-agarase from a deep-sea Microbulbifer-like isolate.</title>
        <authorList>
            <person name="Ohta Y."/>
            <person name="Hatada Y."/>
            <person name="Nogi Y."/>
            <person name="Li Z."/>
            <person name="Ito S."/>
            <person name="Horikoshi K."/>
        </authorList>
    </citation>
    <scope>NUCLEOTIDE SEQUENCE</scope>
    <source>
        <strain evidence="2">JAMB-A94</strain>
    </source>
</reference>
<keyword evidence="4" id="KW-1185">Reference proteome</keyword>
<dbReference type="InterPro" id="IPR010836">
    <property type="entry name" value="SapC"/>
</dbReference>
<sequence>MAKAVALNNERHRNLRVITKRGAEYGENTNLVPVIADELRNLVLEYPVCITKNPNNGQFSLCALLGFEPDENLFLYGDEWKAEYLPLHIRRQPFMVGHKKTSAEGDTEALIIIDTDSERVQEKEGERLFNDDGSKSSYLEEVTVILSQLISGMTSTSAFLKYLAEEDLIEPVQLSVRFSNGEQKRYEGLYTVNDEKLQKLDAARLVSMHQRGYLQAAYWLSASMGQVRKLIALKNDLIK</sequence>
<accession>F1SWD1</accession>
<reference evidence="3" key="6">
    <citation type="submission" date="2022-11" db="EMBL/GenBank/DDBJ databases">
        <title>Chitin-degrading and fungicidal potential of chitinolytic bacterial strains from marine environment of the Pacific Ocean regions.</title>
        <authorList>
            <person name="Pentekhina I."/>
            <person name="Nedashkovskaya O."/>
            <person name="Seitkalieva A."/>
            <person name="Podvolotskaya A."/>
            <person name="Tekutyeva L."/>
            <person name="Balabanova L."/>
        </authorList>
    </citation>
    <scope>NUCLEOTIDE SEQUENCE</scope>
    <source>
        <strain evidence="3">KMM 6838</strain>
    </source>
</reference>
<name>F1SWD1_MICTH</name>
<dbReference type="EMBL" id="JAPHQB010000027">
    <property type="protein sequence ID" value="MCX2802950.1"/>
    <property type="molecule type" value="Genomic_DNA"/>
</dbReference>
<evidence type="ECO:0000313" key="1">
    <source>
        <dbReference type="EMBL" id="AMX02908.1"/>
    </source>
</evidence>
<dbReference type="Pfam" id="PF07277">
    <property type="entry name" value="SapC"/>
    <property type="match status" value="1"/>
</dbReference>
<dbReference type="EMBL" id="AB516430">
    <property type="protein sequence ID" value="BAK08907.1"/>
    <property type="molecule type" value="Genomic_DNA"/>
</dbReference>
<protein>
    <submittedName>
        <fullName evidence="3">SapC family protein</fullName>
    </submittedName>
</protein>
<evidence type="ECO:0000313" key="2">
    <source>
        <dbReference type="EMBL" id="BAK08907.1"/>
    </source>
</evidence>